<dbReference type="eggNOG" id="COG1807">
    <property type="taxonomic scope" value="Bacteria"/>
</dbReference>
<proteinExistence type="predicted"/>
<name>S7T4A8_9BACT</name>
<keyword evidence="6 8" id="KW-1133">Transmembrane helix</keyword>
<evidence type="ECO:0000256" key="6">
    <source>
        <dbReference type="ARBA" id="ARBA00022989"/>
    </source>
</evidence>
<dbReference type="Pfam" id="PF13231">
    <property type="entry name" value="PMT_2"/>
    <property type="match status" value="1"/>
</dbReference>
<dbReference type="GO" id="GO:0016763">
    <property type="term" value="F:pentosyltransferase activity"/>
    <property type="evidence" value="ECO:0007669"/>
    <property type="project" value="TreeGrafter"/>
</dbReference>
<keyword evidence="3" id="KW-0328">Glycosyltransferase</keyword>
<evidence type="ECO:0000256" key="2">
    <source>
        <dbReference type="ARBA" id="ARBA00022475"/>
    </source>
</evidence>
<dbReference type="EMBL" id="ATHI01000029">
    <property type="protein sequence ID" value="EPR31431.1"/>
    <property type="molecule type" value="Genomic_DNA"/>
</dbReference>
<feature type="transmembrane region" description="Helical" evidence="8">
    <location>
        <begin position="75"/>
        <end position="94"/>
    </location>
</feature>
<evidence type="ECO:0000313" key="10">
    <source>
        <dbReference type="EMBL" id="EPR31431.1"/>
    </source>
</evidence>
<evidence type="ECO:0000256" key="8">
    <source>
        <dbReference type="SAM" id="Phobius"/>
    </source>
</evidence>
<evidence type="ECO:0000256" key="4">
    <source>
        <dbReference type="ARBA" id="ARBA00022679"/>
    </source>
</evidence>
<sequence length="541" mass="60628">MSPGWTSRPASATTPRVMKQQPISQGDVIRYDLVALAIIVVSIAVRLVVVATGQIGLVQDEAQYWDWTRTPQWSYYSKGPLIAWIITAFTSIFGDTELGVRAGALFGSGVLQSVIYIWLSRLWKRPGLALATLFVANTAPMFLASGVLMTTDNPLLICWTASMFCLDAATRAEVSPGRRKLALAALVPLVAVGVLAKYMMLVFPVLAVVYVLWLRRAEDAPQGVLPHLVAAVAAGAALGFLPILIWNMQNDFVGFKHVGVLAGVAGKTAESLIRFDRFPDYFGSQVGLMTPWWFVFMLLGGLAATRQMFRGDQGALGLSRRQSGLLALFFWPVWGFFILWSFHTKIQPNWSAVSYPAGFLLAAIAFVRYWQADGRLRKVWAGLAVLVFMLVASAPVLPIPDHLNPTHRLKGWDDLGERVESLRLSAFDDPGRVFIFSEHYDMTAALAFYVPGQPRTYNVWISRRMNQYDLWPGPENKVGWDAIYVRKEFKDGPQAEVQRMFREISPPIHYQTTFRGVPARRFTIFLCRGYNGEWPRQYGQY</sequence>
<dbReference type="PANTHER" id="PTHR33908">
    <property type="entry name" value="MANNOSYLTRANSFERASE YKCB-RELATED"/>
    <property type="match status" value="1"/>
</dbReference>
<gene>
    <name evidence="10" type="ORF">dsat_1020</name>
</gene>
<evidence type="ECO:0000259" key="9">
    <source>
        <dbReference type="Pfam" id="PF13231"/>
    </source>
</evidence>
<evidence type="ECO:0000256" key="5">
    <source>
        <dbReference type="ARBA" id="ARBA00022692"/>
    </source>
</evidence>
<keyword evidence="5 8" id="KW-0812">Transmembrane</keyword>
<feature type="transmembrane region" description="Helical" evidence="8">
    <location>
        <begin position="379"/>
        <end position="399"/>
    </location>
</feature>
<dbReference type="GO" id="GO:0005886">
    <property type="term" value="C:plasma membrane"/>
    <property type="evidence" value="ECO:0007669"/>
    <property type="project" value="UniProtKB-SubCell"/>
</dbReference>
<protein>
    <submittedName>
        <fullName evidence="10">Glycosyl transferase family 39</fullName>
    </submittedName>
</protein>
<organism evidence="10 11">
    <name type="scientific">Alkalidesulfovibrio alkalitolerans DSM 16529</name>
    <dbReference type="NCBI Taxonomy" id="1121439"/>
    <lineage>
        <taxon>Bacteria</taxon>
        <taxon>Pseudomonadati</taxon>
        <taxon>Thermodesulfobacteriota</taxon>
        <taxon>Desulfovibrionia</taxon>
        <taxon>Desulfovibrionales</taxon>
        <taxon>Desulfovibrionaceae</taxon>
        <taxon>Alkalidesulfovibrio</taxon>
    </lineage>
</organism>
<feature type="transmembrane region" description="Helical" evidence="8">
    <location>
        <begin position="349"/>
        <end position="367"/>
    </location>
</feature>
<keyword evidence="2" id="KW-1003">Cell membrane</keyword>
<feature type="transmembrane region" description="Helical" evidence="8">
    <location>
        <begin position="325"/>
        <end position="343"/>
    </location>
</feature>
<comment type="caution">
    <text evidence="10">The sequence shown here is derived from an EMBL/GenBank/DDBJ whole genome shotgun (WGS) entry which is preliminary data.</text>
</comment>
<feature type="transmembrane region" description="Helical" evidence="8">
    <location>
        <begin position="100"/>
        <end position="119"/>
    </location>
</feature>
<dbReference type="InterPro" id="IPR050297">
    <property type="entry name" value="LipidA_mod_glycosyltrf_83"/>
</dbReference>
<feature type="transmembrane region" description="Helical" evidence="8">
    <location>
        <begin position="281"/>
        <end position="304"/>
    </location>
</feature>
<feature type="domain" description="Glycosyltransferase RgtA/B/C/D-like" evidence="9">
    <location>
        <begin position="78"/>
        <end position="246"/>
    </location>
</feature>
<comment type="subcellular location">
    <subcellularLocation>
        <location evidence="1">Cell membrane</location>
        <topology evidence="1">Multi-pass membrane protein</topology>
    </subcellularLocation>
</comment>
<feature type="transmembrane region" description="Helical" evidence="8">
    <location>
        <begin position="33"/>
        <end position="55"/>
    </location>
</feature>
<dbReference type="GO" id="GO:0009103">
    <property type="term" value="P:lipopolysaccharide biosynthetic process"/>
    <property type="evidence" value="ECO:0007669"/>
    <property type="project" value="UniProtKB-ARBA"/>
</dbReference>
<dbReference type="AlphaFoldDB" id="S7T4A8"/>
<dbReference type="PATRIC" id="fig|1121439.3.peg.2393"/>
<feature type="transmembrane region" description="Helical" evidence="8">
    <location>
        <begin position="128"/>
        <end position="148"/>
    </location>
</feature>
<evidence type="ECO:0000313" key="11">
    <source>
        <dbReference type="Proteomes" id="UP000014975"/>
    </source>
</evidence>
<dbReference type="Proteomes" id="UP000014975">
    <property type="component" value="Unassembled WGS sequence"/>
</dbReference>
<dbReference type="InterPro" id="IPR038731">
    <property type="entry name" value="RgtA/B/C-like"/>
</dbReference>
<reference evidence="10 11" key="1">
    <citation type="journal article" date="2013" name="Genome Announc.">
        <title>Draft genome sequences for three mercury-methylating, sulfate-reducing bacteria.</title>
        <authorList>
            <person name="Brown S.D."/>
            <person name="Hurt R.A.Jr."/>
            <person name="Gilmour C.C."/>
            <person name="Elias D.A."/>
        </authorList>
    </citation>
    <scope>NUCLEOTIDE SEQUENCE [LARGE SCALE GENOMIC DNA]</scope>
    <source>
        <strain evidence="10 11">DSM 16529</strain>
    </source>
</reference>
<feature type="transmembrane region" description="Helical" evidence="8">
    <location>
        <begin position="182"/>
        <end position="213"/>
    </location>
</feature>
<dbReference type="PANTHER" id="PTHR33908:SF11">
    <property type="entry name" value="MEMBRANE PROTEIN"/>
    <property type="match status" value="1"/>
</dbReference>
<accession>S7T4A8</accession>
<keyword evidence="4 10" id="KW-0808">Transferase</keyword>
<feature type="transmembrane region" description="Helical" evidence="8">
    <location>
        <begin position="225"/>
        <end position="246"/>
    </location>
</feature>
<evidence type="ECO:0000256" key="3">
    <source>
        <dbReference type="ARBA" id="ARBA00022676"/>
    </source>
</evidence>
<keyword evidence="7 8" id="KW-0472">Membrane</keyword>
<keyword evidence="11" id="KW-1185">Reference proteome</keyword>
<evidence type="ECO:0000256" key="7">
    <source>
        <dbReference type="ARBA" id="ARBA00023136"/>
    </source>
</evidence>
<dbReference type="STRING" id="1121439.dsat_1020"/>
<evidence type="ECO:0000256" key="1">
    <source>
        <dbReference type="ARBA" id="ARBA00004651"/>
    </source>
</evidence>